<dbReference type="InterPro" id="IPR050469">
    <property type="entry name" value="Diguanylate_Cyclase"/>
</dbReference>
<dbReference type="NCBIfam" id="TIGR00254">
    <property type="entry name" value="GGDEF"/>
    <property type="match status" value="1"/>
</dbReference>
<dbReference type="InterPro" id="IPR000014">
    <property type="entry name" value="PAS"/>
</dbReference>
<dbReference type="Pfam" id="PF00990">
    <property type="entry name" value="GGDEF"/>
    <property type="match status" value="1"/>
</dbReference>
<evidence type="ECO:0000256" key="1">
    <source>
        <dbReference type="SAM" id="Phobius"/>
    </source>
</evidence>
<dbReference type="PANTHER" id="PTHR45138">
    <property type="entry name" value="REGULATORY COMPONENTS OF SENSORY TRANSDUCTION SYSTEM"/>
    <property type="match status" value="1"/>
</dbReference>
<protein>
    <submittedName>
        <fullName evidence="5">PAS domain S-box-containing protein/diguanylate cyclase (GGDEF)-like protein</fullName>
    </submittedName>
</protein>
<feature type="transmembrane region" description="Helical" evidence="1">
    <location>
        <begin position="155"/>
        <end position="174"/>
    </location>
</feature>
<accession>A0A370GEU7</accession>
<feature type="transmembrane region" description="Helical" evidence="1">
    <location>
        <begin position="194"/>
        <end position="215"/>
    </location>
</feature>
<dbReference type="RefSeq" id="WP_114745703.1">
    <property type="nucleotide sequence ID" value="NZ_QQAY01000005.1"/>
</dbReference>
<feature type="transmembrane region" description="Helical" evidence="1">
    <location>
        <begin position="21"/>
        <end position="39"/>
    </location>
</feature>
<gene>
    <name evidence="5" type="ORF">DFR59_105166</name>
</gene>
<dbReference type="Proteomes" id="UP000255326">
    <property type="component" value="Unassembled WGS sequence"/>
</dbReference>
<evidence type="ECO:0000259" key="4">
    <source>
        <dbReference type="PROSITE" id="PS50887"/>
    </source>
</evidence>
<feature type="domain" description="PAS" evidence="2">
    <location>
        <begin position="285"/>
        <end position="355"/>
    </location>
</feature>
<keyword evidence="6" id="KW-1185">Reference proteome</keyword>
<dbReference type="SUPFAM" id="SSF55785">
    <property type="entry name" value="PYP-like sensor domain (PAS domain)"/>
    <property type="match status" value="1"/>
</dbReference>
<keyword evidence="1" id="KW-1133">Transmembrane helix</keyword>
<evidence type="ECO:0000259" key="2">
    <source>
        <dbReference type="PROSITE" id="PS50112"/>
    </source>
</evidence>
<dbReference type="InterPro" id="IPR029787">
    <property type="entry name" value="Nucleotide_cyclase"/>
</dbReference>
<dbReference type="GO" id="GO:0005886">
    <property type="term" value="C:plasma membrane"/>
    <property type="evidence" value="ECO:0007669"/>
    <property type="project" value="TreeGrafter"/>
</dbReference>
<dbReference type="SUPFAM" id="SSF55073">
    <property type="entry name" value="Nucleotide cyclase"/>
    <property type="match status" value="1"/>
</dbReference>
<dbReference type="EMBL" id="QQAY01000005">
    <property type="protein sequence ID" value="RDI42325.1"/>
    <property type="molecule type" value="Genomic_DNA"/>
</dbReference>
<proteinExistence type="predicted"/>
<comment type="caution">
    <text evidence="5">The sequence shown here is derived from an EMBL/GenBank/DDBJ whole genome shotgun (WGS) entry which is preliminary data.</text>
</comment>
<dbReference type="PROSITE" id="PS50113">
    <property type="entry name" value="PAC"/>
    <property type="match status" value="1"/>
</dbReference>
<dbReference type="CDD" id="cd01949">
    <property type="entry name" value="GGDEF"/>
    <property type="match status" value="1"/>
</dbReference>
<name>A0A370GEU7_9BACI</name>
<dbReference type="InterPro" id="IPR033424">
    <property type="entry name" value="MASE4"/>
</dbReference>
<dbReference type="OrthoDB" id="9759607at2"/>
<organism evidence="5 6">
    <name type="scientific">Falsibacillus pallidus</name>
    <dbReference type="NCBI Taxonomy" id="493781"/>
    <lineage>
        <taxon>Bacteria</taxon>
        <taxon>Bacillati</taxon>
        <taxon>Bacillota</taxon>
        <taxon>Bacilli</taxon>
        <taxon>Bacillales</taxon>
        <taxon>Bacillaceae</taxon>
        <taxon>Falsibacillus</taxon>
    </lineage>
</organism>
<evidence type="ECO:0000259" key="3">
    <source>
        <dbReference type="PROSITE" id="PS50113"/>
    </source>
</evidence>
<reference evidence="5 6" key="1">
    <citation type="submission" date="2018-07" db="EMBL/GenBank/DDBJ databases">
        <title>Genomic Encyclopedia of Type Strains, Phase IV (KMG-IV): sequencing the most valuable type-strain genomes for metagenomic binning, comparative biology and taxonomic classification.</title>
        <authorList>
            <person name="Goeker M."/>
        </authorList>
    </citation>
    <scope>NUCLEOTIDE SEQUENCE [LARGE SCALE GENOMIC DNA]</scope>
    <source>
        <strain evidence="5 6">DSM 25281</strain>
    </source>
</reference>
<evidence type="ECO:0000313" key="6">
    <source>
        <dbReference type="Proteomes" id="UP000255326"/>
    </source>
</evidence>
<feature type="domain" description="PAC" evidence="3">
    <location>
        <begin position="357"/>
        <end position="408"/>
    </location>
</feature>
<dbReference type="Gene3D" id="3.30.70.270">
    <property type="match status" value="1"/>
</dbReference>
<dbReference type="GO" id="GO:1902201">
    <property type="term" value="P:negative regulation of bacterial-type flagellum-dependent cell motility"/>
    <property type="evidence" value="ECO:0007669"/>
    <property type="project" value="TreeGrafter"/>
</dbReference>
<dbReference type="AlphaFoldDB" id="A0A370GEU7"/>
<dbReference type="InterPro" id="IPR000160">
    <property type="entry name" value="GGDEF_dom"/>
</dbReference>
<sequence>MDKPRLPNFFTIKASAAQRKTAYGFGAFMLLLTLAALPFLSRQLIEVKPFLPSFIALVAFIDCVTGYLFYRQYRVSGSLPLLVLAGTFFYSGLITIPHILTFPHVFSETGLLGAGKQTAVWFWVSWHGGFPIGILFFLMALKYKNIAISVRNRKLTGFLTIAAVVSLVVVLTVLFTQFNDALPEIIHDNGYNSIITSGIGPVIWIMLLLAVIGLLKLGKMRTILDVWLTLAVFVFFIDVTVTLIAGSRYSLGWYFARINSFLSASVILSIFLYEMNRLYALLAEQQQRYQSLFMHNSDAVYSMNKERQLVSVNNACSELLGYTKQEYIHQNGGNFIAPEYKEASAYHFEQALTGKPQNYESVVLHKDGSRINVQITTIPIIIEGEVTGAFGILKDITLQKESEQKLNEANLVLKEMSLIDAMTGLANRRYLDQYLEEKWQECFKNEQPISFILLDLDNFKGFNDSYGHLEGDQCLMKVGRVLADAAEFHGLAARYGGEEMCIVLPERTIEFALLMAEEIRKEIEGLSIPHQYSSTGVVTASLGVSTIFPSKDTGSNEVIDHADQALYDAKRTGKNKVVSYAGVNS</sequence>
<dbReference type="Gene3D" id="3.30.450.20">
    <property type="entry name" value="PAS domain"/>
    <property type="match status" value="1"/>
</dbReference>
<feature type="transmembrane region" description="Helical" evidence="1">
    <location>
        <begin position="81"/>
        <end position="100"/>
    </location>
</feature>
<keyword evidence="1" id="KW-0472">Membrane</keyword>
<dbReference type="InterPro" id="IPR035965">
    <property type="entry name" value="PAS-like_dom_sf"/>
</dbReference>
<dbReference type="PROSITE" id="PS50112">
    <property type="entry name" value="PAS"/>
    <property type="match status" value="1"/>
</dbReference>
<dbReference type="SMART" id="SM00091">
    <property type="entry name" value="PAS"/>
    <property type="match status" value="1"/>
</dbReference>
<dbReference type="NCBIfam" id="TIGR00229">
    <property type="entry name" value="sensory_box"/>
    <property type="match status" value="1"/>
</dbReference>
<keyword evidence="1" id="KW-0812">Transmembrane</keyword>
<feature type="transmembrane region" description="Helical" evidence="1">
    <location>
        <begin position="51"/>
        <end position="69"/>
    </location>
</feature>
<dbReference type="GO" id="GO:0043709">
    <property type="term" value="P:cell adhesion involved in single-species biofilm formation"/>
    <property type="evidence" value="ECO:0007669"/>
    <property type="project" value="TreeGrafter"/>
</dbReference>
<dbReference type="PROSITE" id="PS50887">
    <property type="entry name" value="GGDEF"/>
    <property type="match status" value="1"/>
</dbReference>
<feature type="transmembrane region" description="Helical" evidence="1">
    <location>
        <begin position="251"/>
        <end position="273"/>
    </location>
</feature>
<feature type="domain" description="GGDEF" evidence="4">
    <location>
        <begin position="447"/>
        <end position="582"/>
    </location>
</feature>
<dbReference type="Pfam" id="PF17158">
    <property type="entry name" value="MASE4"/>
    <property type="match status" value="1"/>
</dbReference>
<dbReference type="CDD" id="cd00130">
    <property type="entry name" value="PAS"/>
    <property type="match status" value="1"/>
</dbReference>
<dbReference type="InterPro" id="IPR043128">
    <property type="entry name" value="Rev_trsase/Diguanyl_cyclase"/>
</dbReference>
<dbReference type="PANTHER" id="PTHR45138:SF9">
    <property type="entry name" value="DIGUANYLATE CYCLASE DGCM-RELATED"/>
    <property type="match status" value="1"/>
</dbReference>
<feature type="transmembrane region" description="Helical" evidence="1">
    <location>
        <begin position="120"/>
        <end position="143"/>
    </location>
</feature>
<dbReference type="FunFam" id="3.30.70.270:FF:000001">
    <property type="entry name" value="Diguanylate cyclase domain protein"/>
    <property type="match status" value="1"/>
</dbReference>
<dbReference type="GO" id="GO:0052621">
    <property type="term" value="F:diguanylate cyclase activity"/>
    <property type="evidence" value="ECO:0007669"/>
    <property type="project" value="TreeGrafter"/>
</dbReference>
<dbReference type="InterPro" id="IPR000700">
    <property type="entry name" value="PAS-assoc_C"/>
</dbReference>
<dbReference type="Pfam" id="PF13426">
    <property type="entry name" value="PAS_9"/>
    <property type="match status" value="1"/>
</dbReference>
<evidence type="ECO:0000313" key="5">
    <source>
        <dbReference type="EMBL" id="RDI42325.1"/>
    </source>
</evidence>
<feature type="transmembrane region" description="Helical" evidence="1">
    <location>
        <begin position="227"/>
        <end position="245"/>
    </location>
</feature>
<dbReference type="SMART" id="SM00267">
    <property type="entry name" value="GGDEF"/>
    <property type="match status" value="1"/>
</dbReference>